<name>A0A6H1Q3E6_9PROT</name>
<organism evidence="1 2">
    <name type="scientific">Candidatus Pelagibacter giovannonii</name>
    <dbReference type="NCBI Taxonomy" id="2563896"/>
    <lineage>
        <taxon>Bacteria</taxon>
        <taxon>Pseudomonadati</taxon>
        <taxon>Pseudomonadota</taxon>
        <taxon>Alphaproteobacteria</taxon>
        <taxon>Candidatus Pelagibacterales</taxon>
        <taxon>Candidatus Pelagibacteraceae</taxon>
        <taxon>Candidatus Pelagibacter</taxon>
    </lineage>
</organism>
<dbReference type="EMBL" id="CP038852">
    <property type="protein sequence ID" value="QIZ21354.1"/>
    <property type="molecule type" value="Genomic_DNA"/>
</dbReference>
<accession>A0A6H1Q3E6</accession>
<dbReference type="KEGG" id="peg:E5R92_06100"/>
<dbReference type="RefSeq" id="WP_168607211.1">
    <property type="nucleotide sequence ID" value="NZ_CP038852.1"/>
</dbReference>
<evidence type="ECO:0000313" key="2">
    <source>
        <dbReference type="Proteomes" id="UP000501094"/>
    </source>
</evidence>
<proteinExistence type="predicted"/>
<dbReference type="AlphaFoldDB" id="A0A6H1Q3E6"/>
<sequence>MSTQNDNSHLGFVYQAKLLKDLFFEDDYNLINNKDGKLFLGWTLDMRKMIGDNKQVYSINKTSATYKQHNDLTNEISLIPNMGYEKKFSDKSKILFLLNAKNINRYTKSLGANISFKSKF</sequence>
<keyword evidence="2" id="KW-1185">Reference proteome</keyword>
<gene>
    <name evidence="1" type="ORF">E5R92_06100</name>
</gene>
<protein>
    <submittedName>
        <fullName evidence="1">Uncharacterized protein</fullName>
    </submittedName>
</protein>
<reference evidence="1 2" key="1">
    <citation type="journal article" date="2020" name="Nat. Microbiol.">
        <title>Lysogenic host-virus interactions in SAR11 marine bacteria.</title>
        <authorList>
            <person name="Morris R.M."/>
            <person name="Cain K.R."/>
            <person name="Hvorecny K.L."/>
            <person name="Kollman J.M."/>
        </authorList>
    </citation>
    <scope>NUCLEOTIDE SEQUENCE [LARGE SCALE GENOMIC DNA]</scope>
    <source>
        <strain evidence="1 2">NP1</strain>
    </source>
</reference>
<dbReference type="Proteomes" id="UP000501094">
    <property type="component" value="Chromosome"/>
</dbReference>
<evidence type="ECO:0000313" key="1">
    <source>
        <dbReference type="EMBL" id="QIZ21354.1"/>
    </source>
</evidence>